<keyword evidence="8 9" id="KW-0472">Membrane</keyword>
<evidence type="ECO:0000313" key="11">
    <source>
        <dbReference type="EMBL" id="SCB43674.1"/>
    </source>
</evidence>
<evidence type="ECO:0000313" key="12">
    <source>
        <dbReference type="Proteomes" id="UP000183174"/>
    </source>
</evidence>
<keyword evidence="6 9" id="KW-0812">Transmembrane</keyword>
<accession>A0A1C3WVB9</accession>
<dbReference type="InterPro" id="IPR029044">
    <property type="entry name" value="Nucleotide-diphossugar_trans"/>
</dbReference>
<protein>
    <submittedName>
        <fullName evidence="11">Cellulose synthase (UDP-forming)</fullName>
    </submittedName>
</protein>
<dbReference type="CDD" id="cd06421">
    <property type="entry name" value="CESA_CelA_like"/>
    <property type="match status" value="1"/>
</dbReference>
<dbReference type="SUPFAM" id="SSF53448">
    <property type="entry name" value="Nucleotide-diphospho-sugar transferases"/>
    <property type="match status" value="1"/>
</dbReference>
<reference evidence="11 12" key="1">
    <citation type="submission" date="2016-08" db="EMBL/GenBank/DDBJ databases">
        <authorList>
            <person name="Seilhamer J.J."/>
        </authorList>
    </citation>
    <scope>NUCLEOTIDE SEQUENCE [LARGE SCALE GENOMIC DNA]</scope>
    <source>
        <strain evidence="11 12">CCBAU 10071</strain>
    </source>
</reference>
<name>A0A1C3WVB9_9BRAD</name>
<feature type="transmembrane region" description="Helical" evidence="9">
    <location>
        <begin position="6"/>
        <end position="22"/>
    </location>
</feature>
<keyword evidence="7 9" id="KW-1133">Transmembrane helix</keyword>
<dbReference type="PRINTS" id="PR01439">
    <property type="entry name" value="CELLSNTHASEA"/>
</dbReference>
<evidence type="ECO:0000256" key="3">
    <source>
        <dbReference type="ARBA" id="ARBA00022519"/>
    </source>
</evidence>
<dbReference type="PANTHER" id="PTHR43867:SF2">
    <property type="entry name" value="CELLULOSE SYNTHASE CATALYTIC SUBUNIT A [UDP-FORMING]"/>
    <property type="match status" value="1"/>
</dbReference>
<dbReference type="GeneID" id="93175047"/>
<evidence type="ECO:0000256" key="6">
    <source>
        <dbReference type="ARBA" id="ARBA00022692"/>
    </source>
</evidence>
<comment type="subcellular location">
    <subcellularLocation>
        <location evidence="1">Endomembrane system</location>
        <topology evidence="1">Multi-pass membrane protein</topology>
    </subcellularLocation>
</comment>
<dbReference type="Proteomes" id="UP000183174">
    <property type="component" value="Unassembled WGS sequence"/>
</dbReference>
<evidence type="ECO:0000259" key="10">
    <source>
        <dbReference type="Pfam" id="PF07238"/>
    </source>
</evidence>
<dbReference type="Gene3D" id="3.90.550.10">
    <property type="entry name" value="Spore Coat Polysaccharide Biosynthesis Protein SpsA, Chain A"/>
    <property type="match status" value="1"/>
</dbReference>
<evidence type="ECO:0000256" key="8">
    <source>
        <dbReference type="ARBA" id="ARBA00023136"/>
    </source>
</evidence>
<organism evidence="11 12">
    <name type="scientific">Bradyrhizobium yuanmingense</name>
    <dbReference type="NCBI Taxonomy" id="108015"/>
    <lineage>
        <taxon>Bacteria</taxon>
        <taxon>Pseudomonadati</taxon>
        <taxon>Pseudomonadota</taxon>
        <taxon>Alphaproteobacteria</taxon>
        <taxon>Hyphomicrobiales</taxon>
        <taxon>Nitrobacteraceae</taxon>
        <taxon>Bradyrhizobium</taxon>
    </lineage>
</organism>
<keyword evidence="3" id="KW-0997">Cell inner membrane</keyword>
<dbReference type="GO" id="GO:0016759">
    <property type="term" value="F:cellulose synthase activity"/>
    <property type="evidence" value="ECO:0007669"/>
    <property type="project" value="InterPro"/>
</dbReference>
<proteinExistence type="predicted"/>
<dbReference type="InterPro" id="IPR009875">
    <property type="entry name" value="PilZ_domain"/>
</dbReference>
<evidence type="ECO:0000256" key="7">
    <source>
        <dbReference type="ARBA" id="ARBA00022989"/>
    </source>
</evidence>
<feature type="transmembrane region" description="Helical" evidence="9">
    <location>
        <begin position="378"/>
        <end position="396"/>
    </location>
</feature>
<keyword evidence="5" id="KW-0808">Transferase</keyword>
<feature type="transmembrane region" description="Helical" evidence="9">
    <location>
        <begin position="476"/>
        <end position="497"/>
    </location>
</feature>
<feature type="transmembrane region" description="Helical" evidence="9">
    <location>
        <begin position="29"/>
        <end position="46"/>
    </location>
</feature>
<evidence type="ECO:0000256" key="4">
    <source>
        <dbReference type="ARBA" id="ARBA00022676"/>
    </source>
</evidence>
<dbReference type="Pfam" id="PF13641">
    <property type="entry name" value="Glyco_tranf_2_3"/>
    <property type="match status" value="1"/>
</dbReference>
<evidence type="ECO:0000256" key="9">
    <source>
        <dbReference type="SAM" id="Phobius"/>
    </source>
</evidence>
<feature type="transmembrane region" description="Helical" evidence="9">
    <location>
        <begin position="503"/>
        <end position="528"/>
    </location>
</feature>
<keyword evidence="4" id="KW-0328">Glycosyltransferase</keyword>
<dbReference type="InterPro" id="IPR003919">
    <property type="entry name" value="Cell_synth_A"/>
</dbReference>
<sequence length="646" mass="71938">MTAALTPGLIALGAFMAIVPLLRRDSTMARSFLAIVSVTLLLRYLYWRIMSTLPPPRLTVDAVIGYPFMLLEAASLVAVALSLLFLSRTRDRTGAAKVDGRTTDPGAPLIDVFICTYNEERGILERTIIGATGMDYGNYRVWVLDDGRRPWLRRLSGELGCHYLTRPDNQHAKAGNINHALRHVGALPERPQFVAILDADFVPRPDFLARTVSLMDDASVGVVQTPQHFINPDPIQTNLAATDVWPDEQRFFFDILLPAKDAWGVAFCCGTSSLIRYSGLMRIGGFPTDSVTEDYLVTLRLKERGLNTIYLNERLTIGLAPEGLKEYITQRARWCLGLMQIVRGRSGPLSRDSKLPFIDRLSLADAFMSWSAVYTSKVAGLVVPWLFLLFGIQAVRADLSELLRVFLPFYVWNGLSMAWLSRGRSLAMMTDVSQLIAAPAVLKAVATGLLKPKGHKFKVTAKGGDRDRRFVEWPLLRIYGCALFITLASIAYAFILQQRGENIAYGGLALAWSFYNAFILTVVCFVCIEQPRKRKAERFNRNEPVLLRQDGRSHLARLADISITGARLIDPDPPAPGSTIECQIYGRSIAAIVVRRTIDGFAVRFAEGMDTRVHAIRAFYAGEYVRAYRGVRALPVGKALLMRLFG</sequence>
<feature type="transmembrane region" description="Helical" evidence="9">
    <location>
        <begin position="66"/>
        <end position="86"/>
    </location>
</feature>
<evidence type="ECO:0000256" key="5">
    <source>
        <dbReference type="ARBA" id="ARBA00022679"/>
    </source>
</evidence>
<dbReference type="RefSeq" id="WP_074448122.1">
    <property type="nucleotide sequence ID" value="NZ_CP104173.1"/>
</dbReference>
<keyword evidence="2" id="KW-1003">Cell membrane</keyword>
<dbReference type="GO" id="GO:0012505">
    <property type="term" value="C:endomembrane system"/>
    <property type="evidence" value="ECO:0007669"/>
    <property type="project" value="UniProtKB-SubCell"/>
</dbReference>
<dbReference type="AlphaFoldDB" id="A0A1C3WVB9"/>
<evidence type="ECO:0000256" key="1">
    <source>
        <dbReference type="ARBA" id="ARBA00004127"/>
    </source>
</evidence>
<dbReference type="GO" id="GO:0006011">
    <property type="term" value="P:UDP-alpha-D-glucose metabolic process"/>
    <property type="evidence" value="ECO:0007669"/>
    <property type="project" value="InterPro"/>
</dbReference>
<dbReference type="GO" id="GO:0035438">
    <property type="term" value="F:cyclic-di-GMP binding"/>
    <property type="evidence" value="ECO:0007669"/>
    <property type="project" value="InterPro"/>
</dbReference>
<dbReference type="Pfam" id="PF07238">
    <property type="entry name" value="PilZ"/>
    <property type="match status" value="1"/>
</dbReference>
<dbReference type="PANTHER" id="PTHR43867">
    <property type="entry name" value="CELLULOSE SYNTHASE CATALYTIC SUBUNIT A [UDP-FORMING]"/>
    <property type="match status" value="1"/>
</dbReference>
<dbReference type="InterPro" id="IPR050321">
    <property type="entry name" value="Glycosyltr_2/OpgH_subfam"/>
</dbReference>
<dbReference type="EMBL" id="FMAE01000007">
    <property type="protein sequence ID" value="SCB43674.1"/>
    <property type="molecule type" value="Genomic_DNA"/>
</dbReference>
<dbReference type="GO" id="GO:0005886">
    <property type="term" value="C:plasma membrane"/>
    <property type="evidence" value="ECO:0007669"/>
    <property type="project" value="UniProtKB-SubCell"/>
</dbReference>
<feature type="transmembrane region" description="Helical" evidence="9">
    <location>
        <begin position="402"/>
        <end position="420"/>
    </location>
</feature>
<gene>
    <name evidence="11" type="ORF">GA0061099_1007338</name>
</gene>
<dbReference type="SUPFAM" id="SSF141371">
    <property type="entry name" value="PilZ domain-like"/>
    <property type="match status" value="1"/>
</dbReference>
<feature type="domain" description="PilZ" evidence="10">
    <location>
        <begin position="533"/>
        <end position="617"/>
    </location>
</feature>
<evidence type="ECO:0000256" key="2">
    <source>
        <dbReference type="ARBA" id="ARBA00022475"/>
    </source>
</evidence>